<keyword evidence="1" id="KW-1133">Transmembrane helix</keyword>
<protein>
    <recommendedName>
        <fullName evidence="4">Lipoprotein</fullName>
    </recommendedName>
</protein>
<evidence type="ECO:0000256" key="1">
    <source>
        <dbReference type="SAM" id="Phobius"/>
    </source>
</evidence>
<dbReference type="AlphaFoldDB" id="A0A1N6KRQ0"/>
<keyword evidence="3" id="KW-1185">Reference proteome</keyword>
<dbReference type="Proteomes" id="UP000185151">
    <property type="component" value="Unassembled WGS sequence"/>
</dbReference>
<dbReference type="PROSITE" id="PS51257">
    <property type="entry name" value="PROKAR_LIPOPROTEIN"/>
    <property type="match status" value="1"/>
</dbReference>
<sequence>MKDHPRVWILIALSLIVSLSACILVPVGDGDHHGGDYHGDYHADHGQY</sequence>
<dbReference type="RefSeq" id="WP_171991696.1">
    <property type="nucleotide sequence ID" value="NZ_FSRU01000002.1"/>
</dbReference>
<accession>A0A1N6KRQ0</accession>
<dbReference type="EMBL" id="FSRU01000002">
    <property type="protein sequence ID" value="SIO59211.1"/>
    <property type="molecule type" value="Genomic_DNA"/>
</dbReference>
<evidence type="ECO:0000313" key="3">
    <source>
        <dbReference type="Proteomes" id="UP000185151"/>
    </source>
</evidence>
<proteinExistence type="predicted"/>
<name>A0A1N6KRQ0_9BURK</name>
<reference evidence="2 3" key="1">
    <citation type="submission" date="2016-11" db="EMBL/GenBank/DDBJ databases">
        <authorList>
            <person name="Jaros S."/>
            <person name="Januszkiewicz K."/>
            <person name="Wedrychowicz H."/>
        </authorList>
    </citation>
    <scope>NUCLEOTIDE SEQUENCE [LARGE SCALE GENOMIC DNA]</scope>
    <source>
        <strain evidence="2 3">GAS95</strain>
    </source>
</reference>
<feature type="transmembrane region" description="Helical" evidence="1">
    <location>
        <begin position="7"/>
        <end position="27"/>
    </location>
</feature>
<evidence type="ECO:0008006" key="4">
    <source>
        <dbReference type="Google" id="ProtNLM"/>
    </source>
</evidence>
<gene>
    <name evidence="2" type="ORF">SAMN05444165_4434</name>
</gene>
<keyword evidence="1" id="KW-0812">Transmembrane</keyword>
<keyword evidence="1" id="KW-0472">Membrane</keyword>
<organism evidence="2 3">
    <name type="scientific">Paraburkholderia phenazinium</name>
    <dbReference type="NCBI Taxonomy" id="60549"/>
    <lineage>
        <taxon>Bacteria</taxon>
        <taxon>Pseudomonadati</taxon>
        <taxon>Pseudomonadota</taxon>
        <taxon>Betaproteobacteria</taxon>
        <taxon>Burkholderiales</taxon>
        <taxon>Burkholderiaceae</taxon>
        <taxon>Paraburkholderia</taxon>
    </lineage>
</organism>
<evidence type="ECO:0000313" key="2">
    <source>
        <dbReference type="EMBL" id="SIO59211.1"/>
    </source>
</evidence>